<accession>A0ABU6S931</accession>
<evidence type="ECO:0000313" key="2">
    <source>
        <dbReference type="Proteomes" id="UP001341840"/>
    </source>
</evidence>
<reference evidence="1 2" key="1">
    <citation type="journal article" date="2023" name="Plants (Basel)">
        <title>Bridging the Gap: Combining Genomics and Transcriptomics Approaches to Understand Stylosanthes scabra, an Orphan Legume from the Brazilian Caatinga.</title>
        <authorList>
            <person name="Ferreira-Neto J.R.C."/>
            <person name="da Silva M.D."/>
            <person name="Binneck E."/>
            <person name="de Melo N.F."/>
            <person name="da Silva R.H."/>
            <person name="de Melo A.L.T.M."/>
            <person name="Pandolfi V."/>
            <person name="Bustamante F.O."/>
            <person name="Brasileiro-Vidal A.C."/>
            <person name="Benko-Iseppon A.M."/>
        </authorList>
    </citation>
    <scope>NUCLEOTIDE SEQUENCE [LARGE SCALE GENOMIC DNA]</scope>
    <source>
        <tissue evidence="1">Leaves</tissue>
    </source>
</reference>
<name>A0ABU6S931_9FABA</name>
<comment type="caution">
    <text evidence="1">The sequence shown here is derived from an EMBL/GenBank/DDBJ whole genome shotgun (WGS) entry which is preliminary data.</text>
</comment>
<keyword evidence="2" id="KW-1185">Reference proteome</keyword>
<evidence type="ECO:0000313" key="1">
    <source>
        <dbReference type="EMBL" id="MED6132966.1"/>
    </source>
</evidence>
<organism evidence="1 2">
    <name type="scientific">Stylosanthes scabra</name>
    <dbReference type="NCBI Taxonomy" id="79078"/>
    <lineage>
        <taxon>Eukaryota</taxon>
        <taxon>Viridiplantae</taxon>
        <taxon>Streptophyta</taxon>
        <taxon>Embryophyta</taxon>
        <taxon>Tracheophyta</taxon>
        <taxon>Spermatophyta</taxon>
        <taxon>Magnoliopsida</taxon>
        <taxon>eudicotyledons</taxon>
        <taxon>Gunneridae</taxon>
        <taxon>Pentapetalae</taxon>
        <taxon>rosids</taxon>
        <taxon>fabids</taxon>
        <taxon>Fabales</taxon>
        <taxon>Fabaceae</taxon>
        <taxon>Papilionoideae</taxon>
        <taxon>50 kb inversion clade</taxon>
        <taxon>dalbergioids sensu lato</taxon>
        <taxon>Dalbergieae</taxon>
        <taxon>Pterocarpus clade</taxon>
        <taxon>Stylosanthes</taxon>
    </lineage>
</organism>
<proteinExistence type="predicted"/>
<dbReference type="EMBL" id="JASCZI010060499">
    <property type="protein sequence ID" value="MED6132966.1"/>
    <property type="molecule type" value="Genomic_DNA"/>
</dbReference>
<sequence>MRDKDRSCSFWQLSSWTHTYHYKHRDTCSNNQPQIIILAAAAGGACNARTIGEPNGSSIWVEALWPPLGGPRFFLYHSLYFAGLAVEDGGV</sequence>
<dbReference type="Proteomes" id="UP001341840">
    <property type="component" value="Unassembled WGS sequence"/>
</dbReference>
<gene>
    <name evidence="1" type="ORF">PIB30_023864</name>
</gene>
<protein>
    <submittedName>
        <fullName evidence="1">Uncharacterized protein</fullName>
    </submittedName>
</protein>